<evidence type="ECO:0000313" key="5">
    <source>
        <dbReference type="Proteomes" id="UP000069272"/>
    </source>
</evidence>
<accession>A0A182F5L7</accession>
<dbReference type="InterPro" id="IPR007931">
    <property type="entry name" value="TsetseEP"/>
</dbReference>
<evidence type="ECO:0000259" key="3">
    <source>
        <dbReference type="PROSITE" id="PS50191"/>
    </source>
</evidence>
<dbReference type="VEuPathDB" id="VectorBase:AALB001760"/>
<protein>
    <recommendedName>
        <fullName evidence="3">CRAL-TRIO domain-containing protein</fullName>
    </recommendedName>
</protein>
<dbReference type="STRING" id="7167.A0A182F5L7"/>
<keyword evidence="1" id="KW-0175">Coiled coil</keyword>
<dbReference type="Gene3D" id="1.10.8.20">
    <property type="entry name" value="N-terminal domain of phosphatidylinositol transfer protein sec14p"/>
    <property type="match status" value="3"/>
</dbReference>
<dbReference type="InterPro" id="IPR011074">
    <property type="entry name" value="CRAL/TRIO_N_dom"/>
</dbReference>
<dbReference type="PROSITE" id="PS50191">
    <property type="entry name" value="CRAL_TRIO"/>
    <property type="match status" value="3"/>
</dbReference>
<dbReference type="InterPro" id="IPR036865">
    <property type="entry name" value="CRAL-TRIO_dom_sf"/>
</dbReference>
<feature type="domain" description="CRAL-TRIO" evidence="3">
    <location>
        <begin position="439"/>
        <end position="603"/>
    </location>
</feature>
<dbReference type="CDD" id="cd00170">
    <property type="entry name" value="SEC14"/>
    <property type="match status" value="3"/>
</dbReference>
<feature type="region of interest" description="Disordered" evidence="2">
    <location>
        <begin position="1270"/>
        <end position="1289"/>
    </location>
</feature>
<dbReference type="Pfam" id="PF03765">
    <property type="entry name" value="CRAL_TRIO_N"/>
    <property type="match status" value="1"/>
</dbReference>
<dbReference type="VEuPathDB" id="VectorBase:AALB20_026716"/>
<dbReference type="SMART" id="SM00516">
    <property type="entry name" value="SEC14"/>
    <property type="match status" value="3"/>
</dbReference>
<dbReference type="GO" id="GO:0016020">
    <property type="term" value="C:membrane"/>
    <property type="evidence" value="ECO:0007669"/>
    <property type="project" value="TreeGrafter"/>
</dbReference>
<keyword evidence="5" id="KW-1185">Reference proteome</keyword>
<dbReference type="SUPFAM" id="SSF52087">
    <property type="entry name" value="CRAL/TRIO domain"/>
    <property type="match status" value="3"/>
</dbReference>
<feature type="domain" description="CRAL-TRIO" evidence="3">
    <location>
        <begin position="148"/>
        <end position="313"/>
    </location>
</feature>
<reference evidence="4" key="2">
    <citation type="submission" date="2022-08" db="UniProtKB">
        <authorList>
            <consortium name="EnsemblMetazoa"/>
        </authorList>
    </citation>
    <scope>IDENTIFICATION</scope>
    <source>
        <strain evidence="4">STECLA/ALBI9_A</strain>
    </source>
</reference>
<dbReference type="SUPFAM" id="SSF46938">
    <property type="entry name" value="CRAL/TRIO N-terminal domain"/>
    <property type="match status" value="3"/>
</dbReference>
<name>A0A182F5L7_ANOAL</name>
<dbReference type="VEuPathDB" id="VectorBase:AALB20_038055"/>
<feature type="region of interest" description="Disordered" evidence="2">
    <location>
        <begin position="346"/>
        <end position="376"/>
    </location>
</feature>
<dbReference type="GO" id="GO:1902936">
    <property type="term" value="F:phosphatidylinositol bisphosphate binding"/>
    <property type="evidence" value="ECO:0007669"/>
    <property type="project" value="TreeGrafter"/>
</dbReference>
<dbReference type="InterPro" id="IPR001251">
    <property type="entry name" value="CRAL-TRIO_dom"/>
</dbReference>
<dbReference type="VEuPathDB" id="VectorBase:AALB20_032651"/>
<dbReference type="Pfam" id="PF00650">
    <property type="entry name" value="CRAL_TRIO"/>
    <property type="match status" value="3"/>
</dbReference>
<dbReference type="Gene3D" id="1.20.5.1200">
    <property type="entry name" value="Alpha-tocopherol transfer"/>
    <property type="match status" value="3"/>
</dbReference>
<organism evidence="4 5">
    <name type="scientific">Anopheles albimanus</name>
    <name type="common">New world malaria mosquito</name>
    <dbReference type="NCBI Taxonomy" id="7167"/>
    <lineage>
        <taxon>Eukaryota</taxon>
        <taxon>Metazoa</taxon>
        <taxon>Ecdysozoa</taxon>
        <taxon>Arthropoda</taxon>
        <taxon>Hexapoda</taxon>
        <taxon>Insecta</taxon>
        <taxon>Pterygota</taxon>
        <taxon>Neoptera</taxon>
        <taxon>Endopterygota</taxon>
        <taxon>Diptera</taxon>
        <taxon>Nematocera</taxon>
        <taxon>Culicoidea</taxon>
        <taxon>Culicidae</taxon>
        <taxon>Anophelinae</taxon>
        <taxon>Anopheles</taxon>
    </lineage>
</organism>
<evidence type="ECO:0000256" key="1">
    <source>
        <dbReference type="SAM" id="Coils"/>
    </source>
</evidence>
<dbReference type="EnsemblMetazoa" id="AALB001760-RA">
    <property type="protein sequence ID" value="AALB001760-PA"/>
    <property type="gene ID" value="AALB001760"/>
</dbReference>
<dbReference type="PRINTS" id="PR00180">
    <property type="entry name" value="CRETINALDHBP"/>
</dbReference>
<dbReference type="Pfam" id="PF05267">
    <property type="entry name" value="DUF725"/>
    <property type="match status" value="1"/>
</dbReference>
<sequence>MLFYRDITRYFVSRQVKQKVVIPAPKVANCRRWKGPTIVCRMPEPDGVIHQLYMERELPAKVAEVARSQGEDPDRTSLLIEELREMIYGTALQPLCSEKGDCVPHRVDDDYLIKFLRARFWNVQYAYNLMTRYYAFRASNPEFYENVNPMALRSLGDDDIMSISPYRDQEGRRVIFFKFGTWRPSKIPIVDLFRATMLLLEVGSLEPQSQVLGGVGIMDLEGLTLNHAWHLTPAVAQKLLALLATSMPLRTSQIHIVNQGWVFDTAFQIFKPMLTEKMRQRLFFHGSDRASLHKHIDPEALPVRYGGTKPEYPYSYWLEHLSQNEKVIQELQQLVISRASVMPEMASSKAKGPSAEQKVPEANGKGSASTLPDQAERSRKINELRKLIEGFDDCNRRSDDLFLCRFLYCCDWNVEEAFARMVKLFKLKEANPEWFFHKPIATYRELLNRNIKFALDRRDRRGRRVFVTRLGAIDFSTMAITDLANLDDIWFELMLNEPETLDSGVTCLIDLSGYSLKGLRFLTPQNIRVGSAKADLLPLKNIEFHVVNSSIFMNAAVAILYPMLSKKIKESVHFHYSNWSSLHEYVPADILPEEYGGSAGKAFDYETIFRQVMDRADEFDRLLAFGGKAIGPVTPTPAPSVTGGKATKTKGKLKGVDKKKKGMKEVPHSMMLLRLLINTRARCWSIWFGIISRKTMKLLLVFGVAVAYLGRLHAGPVVPEHSLLEISSTRNELFREFDHLLDGIAKEAIDSLSSLKQNTEKEVASVETAIQDLETLYNEKVLKEISKYDGVLHDLETQVSPCFGPVPEDIRKIVQGARGKAGVCAKNTVARVRVIEKNVEAHIHFGLGKVQDIVAIGRQCIVENKGVLEQISCALESAPKAVSIVEEIVRDAATLIAATSQEVADISVETEQCLAVAVQDAPNRSARNRFTMSSNDSTPLNSPRKIFGKTATLDNNAMLEYEMNKNLDGKFREKAEKELGETGGELTYTRIRQLRQQLNIYNENHQRDLGCRRDDSFLLRFLRAKKFDVEKAFKMMQKYYKMKEEHPEIFKVSPPSEMKFMLEMQIQTMLPKKDEHGRQIYLFRVEKCDPYKIPVDYVFRSNVLALEDAVRHPETQIGGLVVLLDMAGLGFAHARYLSPHLARKTVEVVQEAFPLRFKAFHVLHEPFYFDAVLAVLKPFLKDKIRRRIHLHGNSLSSLHKYISRDLLPAEYGGSLGPFDNTEWRQAILDNEQYFIDLETYSNRSESGCFQHGEHGDGDAESDIDSLQFGDTETEDSEFDEDDRRVLSPKRNARSIQNIEEIFLKNGFDNGCAGSDAKQEKEVEELK</sequence>
<feature type="compositionally biased region" description="Acidic residues" evidence="2">
    <location>
        <begin position="1271"/>
        <end position="1280"/>
    </location>
</feature>
<dbReference type="Gene3D" id="3.40.525.10">
    <property type="entry name" value="CRAL-TRIO lipid binding domain"/>
    <property type="match status" value="3"/>
</dbReference>
<dbReference type="SMART" id="SM01100">
    <property type="entry name" value="CRAL_TRIO_N"/>
    <property type="match status" value="3"/>
</dbReference>
<dbReference type="Proteomes" id="UP000069272">
    <property type="component" value="Chromosome 2L"/>
</dbReference>
<feature type="domain" description="CRAL-TRIO" evidence="3">
    <location>
        <begin position="1057"/>
        <end position="1219"/>
    </location>
</feature>
<dbReference type="InterPro" id="IPR036273">
    <property type="entry name" value="CRAL/TRIO_N_dom_sf"/>
</dbReference>
<dbReference type="PANTHER" id="PTHR10174">
    <property type="entry name" value="ALPHA-TOCOPHEROL TRANSFER PROTEIN-RELATED"/>
    <property type="match status" value="1"/>
</dbReference>
<feature type="coiled-coil region" evidence="1">
    <location>
        <begin position="749"/>
        <end position="776"/>
    </location>
</feature>
<evidence type="ECO:0000313" key="4">
    <source>
        <dbReference type="EnsemblMetazoa" id="AALB001760-PA"/>
    </source>
</evidence>
<evidence type="ECO:0000256" key="2">
    <source>
        <dbReference type="SAM" id="MobiDB-lite"/>
    </source>
</evidence>
<reference evidence="4 5" key="1">
    <citation type="journal article" date="2017" name="G3 (Bethesda)">
        <title>The Physical Genome Mapping of Anopheles albimanus Corrected Scaffold Misassemblies and Identified Interarm Rearrangements in Genus Anopheles.</title>
        <authorList>
            <person name="Artemov G.N."/>
            <person name="Peery A.N."/>
            <person name="Jiang X."/>
            <person name="Tu Z."/>
            <person name="Stegniy V.N."/>
            <person name="Sharakhova M.V."/>
            <person name="Sharakhov I.V."/>
        </authorList>
    </citation>
    <scope>NUCLEOTIDE SEQUENCE [LARGE SCALE GENOMIC DNA]</scope>
    <source>
        <strain evidence="4 5">ALBI9_A</strain>
    </source>
</reference>
<feature type="region of interest" description="Disordered" evidence="2">
    <location>
        <begin position="1307"/>
        <end position="1326"/>
    </location>
</feature>
<proteinExistence type="predicted"/>
<dbReference type="PANTHER" id="PTHR10174:SF130">
    <property type="entry name" value="ALPHA-TOCOPHEROL TRANSFER PROTEIN-LIKE"/>
    <property type="match status" value="1"/>
</dbReference>
<feature type="compositionally biased region" description="Basic and acidic residues" evidence="2">
    <location>
        <begin position="1316"/>
        <end position="1326"/>
    </location>
</feature>